<dbReference type="GO" id="GO:0005992">
    <property type="term" value="P:trehalose biosynthetic process"/>
    <property type="evidence" value="ECO:0007669"/>
    <property type="project" value="InterPro"/>
</dbReference>
<dbReference type="Proteomes" id="UP001314170">
    <property type="component" value="Unassembled WGS sequence"/>
</dbReference>
<evidence type="ECO:0000256" key="6">
    <source>
        <dbReference type="ARBA" id="ARBA00023016"/>
    </source>
</evidence>
<dbReference type="FunFam" id="3.40.50.1000:FF:000073">
    <property type="entry name" value="Trehalose 6-phosphate phosphatase"/>
    <property type="match status" value="1"/>
</dbReference>
<accession>A0AAV1SBB3</accession>
<dbReference type="NCBIfam" id="TIGR01484">
    <property type="entry name" value="HAD-SF-IIB"/>
    <property type="match status" value="1"/>
</dbReference>
<evidence type="ECO:0000256" key="8">
    <source>
        <dbReference type="RuleBase" id="RU361117"/>
    </source>
</evidence>
<dbReference type="CDD" id="cd01627">
    <property type="entry name" value="HAD_TPP"/>
    <property type="match status" value="1"/>
</dbReference>
<dbReference type="NCBIfam" id="TIGR00685">
    <property type="entry name" value="T6PP"/>
    <property type="match status" value="1"/>
</dbReference>
<evidence type="ECO:0000256" key="5">
    <source>
        <dbReference type="ARBA" id="ARBA00022801"/>
    </source>
</evidence>
<dbReference type="InterPro" id="IPR003337">
    <property type="entry name" value="Trehalose_PPase"/>
</dbReference>
<keyword evidence="10" id="KW-1185">Reference proteome</keyword>
<dbReference type="FunFam" id="3.30.70.1020:FF:000004">
    <property type="entry name" value="Trehalose 6-phosphate phosphatase"/>
    <property type="match status" value="1"/>
</dbReference>
<dbReference type="PANTHER" id="PTHR43768">
    <property type="entry name" value="TREHALOSE 6-PHOSPHATE PHOSPHATASE"/>
    <property type="match status" value="1"/>
</dbReference>
<evidence type="ECO:0000313" key="10">
    <source>
        <dbReference type="Proteomes" id="UP001314170"/>
    </source>
</evidence>
<comment type="similarity">
    <text evidence="4 8">Belongs to the trehalose phosphatase family.</text>
</comment>
<dbReference type="InterPro" id="IPR023214">
    <property type="entry name" value="HAD_sf"/>
</dbReference>
<reference evidence="9 10" key="1">
    <citation type="submission" date="2024-01" db="EMBL/GenBank/DDBJ databases">
        <authorList>
            <person name="Waweru B."/>
        </authorList>
    </citation>
    <scope>NUCLEOTIDE SEQUENCE [LARGE SCALE GENOMIC DNA]</scope>
</reference>
<comment type="function">
    <text evidence="7">Removes the phosphate from trehalose 6-phosphate to produce free trehalose. Trehalose accumulation in plant may improve abiotic stress tolerance.</text>
</comment>
<keyword evidence="6" id="KW-0346">Stress response</keyword>
<keyword evidence="5 8" id="KW-0378">Hydrolase</keyword>
<comment type="pathway">
    <text evidence="3 8">Glycan biosynthesis; trehalose biosynthesis.</text>
</comment>
<protein>
    <recommendedName>
        <fullName evidence="8">Trehalose 6-phosphate phosphatase</fullName>
        <ecNumber evidence="8">3.1.3.12</ecNumber>
    </recommendedName>
</protein>
<comment type="cofactor">
    <cofactor evidence="2 8">
        <name>a divalent metal cation</name>
        <dbReference type="ChEBI" id="CHEBI:60240"/>
    </cofactor>
</comment>
<organism evidence="9 10">
    <name type="scientific">Dovyalis caffra</name>
    <dbReference type="NCBI Taxonomy" id="77055"/>
    <lineage>
        <taxon>Eukaryota</taxon>
        <taxon>Viridiplantae</taxon>
        <taxon>Streptophyta</taxon>
        <taxon>Embryophyta</taxon>
        <taxon>Tracheophyta</taxon>
        <taxon>Spermatophyta</taxon>
        <taxon>Magnoliopsida</taxon>
        <taxon>eudicotyledons</taxon>
        <taxon>Gunneridae</taxon>
        <taxon>Pentapetalae</taxon>
        <taxon>rosids</taxon>
        <taxon>fabids</taxon>
        <taxon>Malpighiales</taxon>
        <taxon>Salicaceae</taxon>
        <taxon>Flacourtieae</taxon>
        <taxon>Dovyalis</taxon>
    </lineage>
</organism>
<evidence type="ECO:0000256" key="1">
    <source>
        <dbReference type="ARBA" id="ARBA00000500"/>
    </source>
</evidence>
<comment type="caution">
    <text evidence="9">The sequence shown here is derived from an EMBL/GenBank/DDBJ whole genome shotgun (WGS) entry which is preliminary data.</text>
</comment>
<evidence type="ECO:0000256" key="2">
    <source>
        <dbReference type="ARBA" id="ARBA00001968"/>
    </source>
</evidence>
<dbReference type="SUPFAM" id="SSF56784">
    <property type="entry name" value="HAD-like"/>
    <property type="match status" value="1"/>
</dbReference>
<dbReference type="EC" id="3.1.3.12" evidence="8"/>
<evidence type="ECO:0000256" key="4">
    <source>
        <dbReference type="ARBA" id="ARBA00008770"/>
    </source>
</evidence>
<name>A0AAV1SBB3_9ROSI</name>
<evidence type="ECO:0000313" key="9">
    <source>
        <dbReference type="EMBL" id="CAK7348731.1"/>
    </source>
</evidence>
<dbReference type="InterPro" id="IPR044651">
    <property type="entry name" value="OTSB-like"/>
</dbReference>
<dbReference type="Gene3D" id="3.40.50.1000">
    <property type="entry name" value="HAD superfamily/HAD-like"/>
    <property type="match status" value="2"/>
</dbReference>
<sequence>MGHQSSSSEPPSLGNISKGFDEKREAVMDSYSAWLTKHPSALDAFEGMMILAEGKSLVVFLDYDGTLSPIVNDPDQAFMSEKMRSAVQEVANVFPTAIVSGRSLDKVKEFVQIQNVTYAGSHGMDILTPTGSLKYDPKHQNKAVDEEGKDVIYFQPAKDFLPKIQELSKVLEEKIKTIDGAKVEDNKFCLSVHFRRVNIEEVGILKEMVESIVQGYPEFRITKGKKVMEIRPRIDWDKGRALQYLIEYLGFNDSDDLLPLYIGDDKTDEDAFQAIKDIGRGYPIIVSSIPKETKALYSVNDTDEVMSFLKKLAEWKNSTSNSSN</sequence>
<gene>
    <name evidence="9" type="ORF">DCAF_LOCUS21437</name>
</gene>
<dbReference type="AlphaFoldDB" id="A0AAV1SBB3"/>
<comment type="catalytic activity">
    <reaction evidence="1 8">
        <text>alpha,alpha-trehalose 6-phosphate + H2O = alpha,alpha-trehalose + phosphate</text>
        <dbReference type="Rhea" id="RHEA:23420"/>
        <dbReference type="ChEBI" id="CHEBI:15377"/>
        <dbReference type="ChEBI" id="CHEBI:16551"/>
        <dbReference type="ChEBI" id="CHEBI:43474"/>
        <dbReference type="ChEBI" id="CHEBI:58429"/>
        <dbReference type="EC" id="3.1.3.12"/>
    </reaction>
</comment>
<dbReference type="InterPro" id="IPR036412">
    <property type="entry name" value="HAD-like_sf"/>
</dbReference>
<dbReference type="Pfam" id="PF02358">
    <property type="entry name" value="Trehalose_PPase"/>
    <property type="match status" value="1"/>
</dbReference>
<dbReference type="GO" id="GO:0004805">
    <property type="term" value="F:trehalose-phosphatase activity"/>
    <property type="evidence" value="ECO:0007669"/>
    <property type="project" value="UniProtKB-EC"/>
</dbReference>
<proteinExistence type="inferred from homology"/>
<dbReference type="PANTHER" id="PTHR43768:SF53">
    <property type="entry name" value="TREHALOSE 6-PHOSPHATE PHOSPHATASE"/>
    <property type="match status" value="1"/>
</dbReference>
<evidence type="ECO:0000256" key="3">
    <source>
        <dbReference type="ARBA" id="ARBA00005199"/>
    </source>
</evidence>
<dbReference type="InterPro" id="IPR006379">
    <property type="entry name" value="HAD-SF_hydro_IIB"/>
</dbReference>
<evidence type="ECO:0000256" key="7">
    <source>
        <dbReference type="ARBA" id="ARBA00025274"/>
    </source>
</evidence>
<dbReference type="EMBL" id="CAWUPB010001173">
    <property type="protein sequence ID" value="CAK7348731.1"/>
    <property type="molecule type" value="Genomic_DNA"/>
</dbReference>